<dbReference type="InterPro" id="IPR036615">
    <property type="entry name" value="Mur_ligase_C_dom_sf"/>
</dbReference>
<evidence type="ECO:0000256" key="9">
    <source>
        <dbReference type="ARBA" id="ARBA00019357"/>
    </source>
</evidence>
<evidence type="ECO:0000256" key="16">
    <source>
        <dbReference type="ARBA" id="ARBA00030048"/>
    </source>
</evidence>
<dbReference type="NCBIfam" id="NF008101">
    <property type="entry name" value="PRK10846.1"/>
    <property type="match status" value="1"/>
</dbReference>
<name>A0A4R8IRB6_9GAMM</name>
<comment type="caution">
    <text evidence="25">The sequence shown here is derived from an EMBL/GenBank/DDBJ whole genome shotgun (WGS) entry which is preliminary data.</text>
</comment>
<comment type="pathway">
    <text evidence="3">Cofactor biosynthesis; tetrahydrofolate biosynthesis; 7,8-dihydrofolate from 2-amino-4-hydroxy-6-hydroxymethyl-7,8-dihydropteridine diphosphate and 4-aminobenzoate: step 2/2.</text>
</comment>
<dbReference type="PANTHER" id="PTHR11136:SF0">
    <property type="entry name" value="DIHYDROFOLATE SYNTHETASE-RELATED"/>
    <property type="match status" value="1"/>
</dbReference>
<comment type="similarity">
    <text evidence="5 23">Belongs to the folylpolyglutamate synthase family.</text>
</comment>
<comment type="catalytic activity">
    <reaction evidence="19">
        <text>(6S)-5,6,7,8-tetrahydrofolyl-(gamma-L-Glu)(n) + L-glutamate + ATP = (6S)-5,6,7,8-tetrahydrofolyl-(gamma-L-Glu)(n+1) + ADP + phosphate + H(+)</text>
        <dbReference type="Rhea" id="RHEA:10580"/>
        <dbReference type="Rhea" id="RHEA-COMP:14738"/>
        <dbReference type="Rhea" id="RHEA-COMP:14740"/>
        <dbReference type="ChEBI" id="CHEBI:15378"/>
        <dbReference type="ChEBI" id="CHEBI:29985"/>
        <dbReference type="ChEBI" id="CHEBI:30616"/>
        <dbReference type="ChEBI" id="CHEBI:43474"/>
        <dbReference type="ChEBI" id="CHEBI:141005"/>
        <dbReference type="ChEBI" id="CHEBI:456216"/>
        <dbReference type="EC" id="6.3.2.17"/>
    </reaction>
</comment>
<protein>
    <recommendedName>
        <fullName evidence="9">Dihydrofolate synthase/folylpolyglutamate synthase</fullName>
        <ecNumber evidence="7">6.3.2.12</ecNumber>
        <ecNumber evidence="8">6.3.2.17</ecNumber>
    </recommendedName>
    <alternativeName>
        <fullName evidence="18">Folylpoly-gamma-glutamate synthetase-dihydrofolate synthetase</fullName>
    </alternativeName>
    <alternativeName>
        <fullName evidence="16">Folylpolyglutamate synthetase</fullName>
    </alternativeName>
    <alternativeName>
        <fullName evidence="17">Tetrahydrofolylpolyglutamate synthase</fullName>
    </alternativeName>
</protein>
<dbReference type="SUPFAM" id="SSF53623">
    <property type="entry name" value="MurD-like peptide ligases, catalytic domain"/>
    <property type="match status" value="1"/>
</dbReference>
<organism evidence="25 26">
    <name type="scientific">Thiohalophilus thiocyanatoxydans</name>
    <dbReference type="NCBI Taxonomy" id="381308"/>
    <lineage>
        <taxon>Bacteria</taxon>
        <taxon>Pseudomonadati</taxon>
        <taxon>Pseudomonadota</taxon>
        <taxon>Gammaproteobacteria</taxon>
        <taxon>Thiohalomonadales</taxon>
        <taxon>Thiohalophilaceae</taxon>
        <taxon>Thiohalophilus</taxon>
    </lineage>
</organism>
<dbReference type="EC" id="6.3.2.12" evidence="7"/>
<evidence type="ECO:0000256" key="7">
    <source>
        <dbReference type="ARBA" id="ARBA00013023"/>
    </source>
</evidence>
<keyword evidence="10 23" id="KW-0436">Ligase</keyword>
<evidence type="ECO:0000256" key="13">
    <source>
        <dbReference type="ARBA" id="ARBA00022840"/>
    </source>
</evidence>
<comment type="catalytic activity">
    <reaction evidence="20">
        <text>10-formyltetrahydrofolyl-(gamma-L-Glu)(n) + L-glutamate + ATP = 10-formyltetrahydrofolyl-(gamma-L-Glu)(n+1) + ADP + phosphate + H(+)</text>
        <dbReference type="Rhea" id="RHEA:51904"/>
        <dbReference type="Rhea" id="RHEA-COMP:13088"/>
        <dbReference type="Rhea" id="RHEA-COMP:14300"/>
        <dbReference type="ChEBI" id="CHEBI:15378"/>
        <dbReference type="ChEBI" id="CHEBI:29985"/>
        <dbReference type="ChEBI" id="CHEBI:30616"/>
        <dbReference type="ChEBI" id="CHEBI:43474"/>
        <dbReference type="ChEBI" id="CHEBI:134413"/>
        <dbReference type="ChEBI" id="CHEBI:456216"/>
        <dbReference type="EC" id="6.3.2.17"/>
    </reaction>
</comment>
<evidence type="ECO:0000256" key="5">
    <source>
        <dbReference type="ARBA" id="ARBA00008276"/>
    </source>
</evidence>
<dbReference type="InterPro" id="IPR004101">
    <property type="entry name" value="Mur_ligase_C"/>
</dbReference>
<evidence type="ECO:0000259" key="24">
    <source>
        <dbReference type="Pfam" id="PF02875"/>
    </source>
</evidence>
<dbReference type="EMBL" id="SOQX01000006">
    <property type="protein sequence ID" value="TDY00039.1"/>
    <property type="molecule type" value="Genomic_DNA"/>
</dbReference>
<evidence type="ECO:0000256" key="20">
    <source>
        <dbReference type="ARBA" id="ARBA00047808"/>
    </source>
</evidence>
<evidence type="ECO:0000256" key="1">
    <source>
        <dbReference type="ARBA" id="ARBA00001946"/>
    </source>
</evidence>
<dbReference type="GO" id="GO:0004326">
    <property type="term" value="F:tetrahydrofolylpolyglutamate synthase activity"/>
    <property type="evidence" value="ECO:0007669"/>
    <property type="project" value="UniProtKB-EC"/>
</dbReference>
<dbReference type="Gene3D" id="3.90.190.20">
    <property type="entry name" value="Mur ligase, C-terminal domain"/>
    <property type="match status" value="1"/>
</dbReference>
<evidence type="ECO:0000256" key="2">
    <source>
        <dbReference type="ARBA" id="ARBA00002714"/>
    </source>
</evidence>
<evidence type="ECO:0000256" key="17">
    <source>
        <dbReference type="ARBA" id="ARBA00030592"/>
    </source>
</evidence>
<dbReference type="Proteomes" id="UP000294914">
    <property type="component" value="Unassembled WGS sequence"/>
</dbReference>
<evidence type="ECO:0000256" key="8">
    <source>
        <dbReference type="ARBA" id="ARBA00013025"/>
    </source>
</evidence>
<evidence type="ECO:0000256" key="4">
    <source>
        <dbReference type="ARBA" id="ARBA00005150"/>
    </source>
</evidence>
<gene>
    <name evidence="25" type="ORF">EDC23_2200</name>
</gene>
<evidence type="ECO:0000313" key="26">
    <source>
        <dbReference type="Proteomes" id="UP000294914"/>
    </source>
</evidence>
<comment type="pathway">
    <text evidence="4">Cofactor biosynthesis; tetrahydrofolylpolyglutamate biosynthesis.</text>
</comment>
<dbReference type="InterPro" id="IPR036565">
    <property type="entry name" value="Mur-like_cat_sf"/>
</dbReference>
<accession>A0A4R8IRB6</accession>
<evidence type="ECO:0000256" key="6">
    <source>
        <dbReference type="ARBA" id="ARBA00011245"/>
    </source>
</evidence>
<comment type="cofactor">
    <cofactor evidence="1">
        <name>Mg(2+)</name>
        <dbReference type="ChEBI" id="CHEBI:18420"/>
    </cofactor>
</comment>
<dbReference type="GO" id="GO:0046872">
    <property type="term" value="F:metal ion binding"/>
    <property type="evidence" value="ECO:0007669"/>
    <property type="project" value="UniProtKB-KW"/>
</dbReference>
<dbReference type="GO" id="GO:0046656">
    <property type="term" value="P:folic acid biosynthetic process"/>
    <property type="evidence" value="ECO:0007669"/>
    <property type="project" value="UniProtKB-KW"/>
</dbReference>
<keyword evidence="13 23" id="KW-0067">ATP-binding</keyword>
<proteinExistence type="inferred from homology"/>
<keyword evidence="15" id="KW-0289">Folate biosynthesis</keyword>
<dbReference type="RefSeq" id="WP_134084450.1">
    <property type="nucleotide sequence ID" value="NZ_SOQX01000006.1"/>
</dbReference>
<keyword evidence="11" id="KW-0479">Metal-binding</keyword>
<comment type="catalytic activity">
    <reaction evidence="22">
        <text>7,8-dihydropteroate + L-glutamate + ATP = 7,8-dihydrofolate + ADP + phosphate + H(+)</text>
        <dbReference type="Rhea" id="RHEA:23584"/>
        <dbReference type="ChEBI" id="CHEBI:15378"/>
        <dbReference type="ChEBI" id="CHEBI:17839"/>
        <dbReference type="ChEBI" id="CHEBI:29985"/>
        <dbReference type="ChEBI" id="CHEBI:30616"/>
        <dbReference type="ChEBI" id="CHEBI:43474"/>
        <dbReference type="ChEBI" id="CHEBI:57451"/>
        <dbReference type="ChEBI" id="CHEBI:456216"/>
        <dbReference type="EC" id="6.3.2.12"/>
    </reaction>
</comment>
<dbReference type="GO" id="GO:0008841">
    <property type="term" value="F:dihydrofolate synthase activity"/>
    <property type="evidence" value="ECO:0007669"/>
    <property type="project" value="UniProtKB-EC"/>
</dbReference>
<evidence type="ECO:0000256" key="18">
    <source>
        <dbReference type="ARBA" id="ARBA00032510"/>
    </source>
</evidence>
<comment type="catalytic activity">
    <reaction evidence="21">
        <text>(6R)-5,10-methylenetetrahydrofolyl-(gamma-L-Glu)(n) + L-glutamate + ATP = (6R)-5,10-methylenetetrahydrofolyl-(gamma-L-Glu)(n+1) + ADP + phosphate + H(+)</text>
        <dbReference type="Rhea" id="RHEA:51912"/>
        <dbReference type="Rhea" id="RHEA-COMP:13257"/>
        <dbReference type="Rhea" id="RHEA-COMP:13258"/>
        <dbReference type="ChEBI" id="CHEBI:15378"/>
        <dbReference type="ChEBI" id="CHEBI:29985"/>
        <dbReference type="ChEBI" id="CHEBI:30616"/>
        <dbReference type="ChEBI" id="CHEBI:43474"/>
        <dbReference type="ChEBI" id="CHEBI:136572"/>
        <dbReference type="ChEBI" id="CHEBI:456216"/>
        <dbReference type="EC" id="6.3.2.17"/>
    </reaction>
</comment>
<evidence type="ECO:0000256" key="23">
    <source>
        <dbReference type="PIRNR" id="PIRNR001563"/>
    </source>
</evidence>
<evidence type="ECO:0000256" key="3">
    <source>
        <dbReference type="ARBA" id="ARBA00004799"/>
    </source>
</evidence>
<keyword evidence="12 23" id="KW-0547">Nucleotide-binding</keyword>
<evidence type="ECO:0000256" key="19">
    <source>
        <dbReference type="ARBA" id="ARBA00047493"/>
    </source>
</evidence>
<evidence type="ECO:0000256" key="11">
    <source>
        <dbReference type="ARBA" id="ARBA00022723"/>
    </source>
</evidence>
<dbReference type="NCBIfam" id="TIGR01499">
    <property type="entry name" value="folC"/>
    <property type="match status" value="1"/>
</dbReference>
<evidence type="ECO:0000256" key="14">
    <source>
        <dbReference type="ARBA" id="ARBA00022842"/>
    </source>
</evidence>
<dbReference type="GO" id="GO:0005524">
    <property type="term" value="F:ATP binding"/>
    <property type="evidence" value="ECO:0007669"/>
    <property type="project" value="UniProtKB-KW"/>
</dbReference>
<evidence type="ECO:0000256" key="22">
    <source>
        <dbReference type="ARBA" id="ARBA00049161"/>
    </source>
</evidence>
<evidence type="ECO:0000256" key="21">
    <source>
        <dbReference type="ARBA" id="ARBA00049035"/>
    </source>
</evidence>
<keyword evidence="26" id="KW-1185">Reference proteome</keyword>
<feature type="domain" description="Mur ligase C-terminal" evidence="24">
    <location>
        <begin position="290"/>
        <end position="412"/>
    </location>
</feature>
<dbReference type="InterPro" id="IPR001645">
    <property type="entry name" value="Folylpolyglutamate_synth"/>
</dbReference>
<evidence type="ECO:0000256" key="15">
    <source>
        <dbReference type="ARBA" id="ARBA00022909"/>
    </source>
</evidence>
<reference evidence="25 26" key="1">
    <citation type="submission" date="2019-03" db="EMBL/GenBank/DDBJ databases">
        <title>Genomic Encyclopedia of Type Strains, Phase IV (KMG-IV): sequencing the most valuable type-strain genomes for metagenomic binning, comparative biology and taxonomic classification.</title>
        <authorList>
            <person name="Goeker M."/>
        </authorList>
    </citation>
    <scope>NUCLEOTIDE SEQUENCE [LARGE SCALE GENOMIC DNA]</scope>
    <source>
        <strain evidence="25 26">DSM 16326</strain>
    </source>
</reference>
<dbReference type="Gene3D" id="3.40.1190.10">
    <property type="entry name" value="Mur-like, catalytic domain"/>
    <property type="match status" value="1"/>
</dbReference>
<sequence length="423" mass="45201">MRFETLSEWLQWQESLHPEEIELGLARVGEVFARLCPEPLPFTVVTVAGTNGKGSSIAALEAMLRVGGYRVGAYTSPHLLRYNERIRLDGEEVSDTALVEAFARVDQARDDISLTYFEFGTLAALRIFADVQPDIVLLEVGLGGRLDAVNIIDPDVALITAVGIDHTAWLGADRETIAGEKAGIMRPGGPVVCSDPLPPAAIVDRADKLGAPLYQLGCEFDYQLSGASWRWHCRAPTVSELAGLPRPLLGGEHQYRNIAGALMVLALLQADFPLERGQIDAGLARMQLPGRLQLIPGEVPLLLDVAHNPDGVAQLAAALRAEPVAGRNRAIVGMMADKDLRGALTPLLPLIDGWFPVDLSAVPRAASAARLADLLKELGAGAVTPCSNLSQALQQARAVAVPGDRIVVFGSFYTVAQALAEPL</sequence>
<dbReference type="GO" id="GO:0005737">
    <property type="term" value="C:cytoplasm"/>
    <property type="evidence" value="ECO:0007669"/>
    <property type="project" value="TreeGrafter"/>
</dbReference>
<dbReference type="PANTHER" id="PTHR11136">
    <property type="entry name" value="FOLYLPOLYGLUTAMATE SYNTHASE-RELATED"/>
    <property type="match status" value="1"/>
</dbReference>
<evidence type="ECO:0000313" key="25">
    <source>
        <dbReference type="EMBL" id="TDY00039.1"/>
    </source>
</evidence>
<comment type="function">
    <text evidence="2">Functions in two distinct reactions of the de novo folate biosynthetic pathway. Catalyzes the addition of a glutamate residue to dihydropteroate (7,8-dihydropteroate or H2Pte) to form dihydrofolate (7,8-dihydrofolate monoglutamate or H2Pte-Glu). Also catalyzes successive additions of L-glutamate to tetrahydrofolate or 10-formyltetrahydrofolate or 5,10-methylenetetrahydrofolate, leading to folylpolyglutamate derivatives.</text>
</comment>
<dbReference type="EC" id="6.3.2.17" evidence="8"/>
<dbReference type="AlphaFoldDB" id="A0A4R8IRB6"/>
<dbReference type="Pfam" id="PF02875">
    <property type="entry name" value="Mur_ligase_C"/>
    <property type="match status" value="1"/>
</dbReference>
<dbReference type="SUPFAM" id="SSF53244">
    <property type="entry name" value="MurD-like peptide ligases, peptide-binding domain"/>
    <property type="match status" value="1"/>
</dbReference>
<evidence type="ECO:0000256" key="12">
    <source>
        <dbReference type="ARBA" id="ARBA00022741"/>
    </source>
</evidence>
<evidence type="ECO:0000256" key="10">
    <source>
        <dbReference type="ARBA" id="ARBA00022598"/>
    </source>
</evidence>
<keyword evidence="14" id="KW-0460">Magnesium</keyword>
<dbReference type="PIRSF" id="PIRSF001563">
    <property type="entry name" value="Folylpolyglu_synth"/>
    <property type="match status" value="1"/>
</dbReference>
<dbReference type="OrthoDB" id="9809356at2"/>
<comment type="subunit">
    <text evidence="6">Monomer.</text>
</comment>
<dbReference type="FunFam" id="3.40.1190.10:FF:000004">
    <property type="entry name" value="Dihydrofolate synthase/folylpolyglutamate synthase"/>
    <property type="match status" value="1"/>
</dbReference>